<feature type="chain" id="PRO_5032612821" evidence="1">
    <location>
        <begin position="23"/>
        <end position="140"/>
    </location>
</feature>
<reference evidence="3" key="1">
    <citation type="submission" date="2019-09" db="EMBL/GenBank/DDBJ databases">
        <title>Bird 10,000 Genomes (B10K) Project - Family phase.</title>
        <authorList>
            <person name="Zhang G."/>
        </authorList>
    </citation>
    <scope>NUCLEOTIDE SEQUENCE</scope>
    <source>
        <strain evidence="3">OUT-0061</strain>
        <tissue evidence="3">Blood</tissue>
    </source>
</reference>
<dbReference type="Proteomes" id="UP000659062">
    <property type="component" value="Unassembled WGS sequence"/>
</dbReference>
<dbReference type="OrthoDB" id="9309569at2759"/>
<dbReference type="Pfam" id="PF23727">
    <property type="entry name" value="Beta-prop_FAM234A_B"/>
    <property type="match status" value="1"/>
</dbReference>
<feature type="domain" description="FAM234A/B beta-propeller" evidence="2">
    <location>
        <begin position="11"/>
        <end position="140"/>
    </location>
</feature>
<feature type="non-terminal residue" evidence="3">
    <location>
        <position position="1"/>
    </location>
</feature>
<name>A0A851VVY9_9PASS</name>
<evidence type="ECO:0000313" key="3">
    <source>
        <dbReference type="EMBL" id="NXD45857.1"/>
    </source>
</evidence>
<organism evidence="3 4">
    <name type="scientific">Copsychus sechellarum</name>
    <dbReference type="NCBI Taxonomy" id="797021"/>
    <lineage>
        <taxon>Eukaryota</taxon>
        <taxon>Metazoa</taxon>
        <taxon>Chordata</taxon>
        <taxon>Craniata</taxon>
        <taxon>Vertebrata</taxon>
        <taxon>Euteleostomi</taxon>
        <taxon>Archelosauria</taxon>
        <taxon>Archosauria</taxon>
        <taxon>Dinosauria</taxon>
        <taxon>Saurischia</taxon>
        <taxon>Theropoda</taxon>
        <taxon>Coelurosauria</taxon>
        <taxon>Aves</taxon>
        <taxon>Neognathae</taxon>
        <taxon>Neoaves</taxon>
        <taxon>Telluraves</taxon>
        <taxon>Australaves</taxon>
        <taxon>Passeriformes</taxon>
        <taxon>Muscicapidae</taxon>
        <taxon>Copsychus</taxon>
    </lineage>
</organism>
<dbReference type="AlphaFoldDB" id="A0A851VVY9"/>
<gene>
    <name evidence="3" type="primary">Fam234a_1</name>
    <name evidence="3" type="ORF">COPSEC_R07903</name>
</gene>
<feature type="signal peptide" evidence="1">
    <location>
        <begin position="1"/>
        <end position="22"/>
    </location>
</feature>
<evidence type="ECO:0000313" key="4">
    <source>
        <dbReference type="Proteomes" id="UP000659062"/>
    </source>
</evidence>
<evidence type="ECO:0000259" key="2">
    <source>
        <dbReference type="Pfam" id="PF23727"/>
    </source>
</evidence>
<keyword evidence="4" id="KW-1185">Reference proteome</keyword>
<dbReference type="EMBL" id="WBNE01000321">
    <property type="protein sequence ID" value="NXD45857.1"/>
    <property type="molecule type" value="Genomic_DNA"/>
</dbReference>
<protein>
    <submittedName>
        <fullName evidence="3">F234A protein</fullName>
    </submittedName>
</protein>
<keyword evidence="1" id="KW-0732">Signal</keyword>
<feature type="non-terminal residue" evidence="3">
    <location>
        <position position="140"/>
    </location>
</feature>
<comment type="caution">
    <text evidence="3">The sequence shown here is derived from an EMBL/GenBank/DDBJ whole genome shotgun (WGS) entry which is preliminary data.</text>
</comment>
<sequence length="140" mass="16271">YLSHSCFFFFFLYFCTENSLYAYSLKDLCSTAVGIEVKLSDFQLDSRWEKHIDHTTHRFELLSLLRFGDIHYLAKVPGHLRDDILVVNSEMATLLHTKDLHVAWTLNVSHLLSEPLLGYYKPDDHGIILESEIGPNRKKV</sequence>
<accession>A0A851VVY9</accession>
<proteinExistence type="predicted"/>
<dbReference type="InterPro" id="IPR055409">
    <property type="entry name" value="Beta-prop_FAM234A_B"/>
</dbReference>
<evidence type="ECO:0000256" key="1">
    <source>
        <dbReference type="SAM" id="SignalP"/>
    </source>
</evidence>